<dbReference type="Proteomes" id="UP000094969">
    <property type="component" value="Chromosome"/>
</dbReference>
<dbReference type="GO" id="GO:0006313">
    <property type="term" value="P:DNA transposition"/>
    <property type="evidence" value="ECO:0007669"/>
    <property type="project" value="InterPro"/>
</dbReference>
<dbReference type="AlphaFoldDB" id="A0A1D7U264"/>
<gene>
    <name evidence="2" type="ORF">BHK69_14275</name>
</gene>
<dbReference type="RefSeq" id="WP_069690677.1">
    <property type="nucleotide sequence ID" value="NZ_CP017147.1"/>
</dbReference>
<sequence>MTRLARLVVPSLAHHVTQRGNRRERVFFGDDDYEAYIGLLKAYAPKSGTRLIAWCLMPNHVHLLAVPETPDGLRALLGETHRRYTARINARNRWTGHLWQGRFGSVVMDEGHLAHAVRYVSLNPVRARLVARAEEWPWSSVRAHLSGHADGLTDLGPVLERFPDFASLLETEEDAAAANALRLAETTGRPLGAPSWIATLETAAGRALAPQKRGPKPKLSKLSP</sequence>
<dbReference type="KEGG" id="bvv:BHK69_14275"/>
<protein>
    <submittedName>
        <fullName evidence="2">Transposase</fullName>
    </submittedName>
</protein>
<evidence type="ECO:0000313" key="2">
    <source>
        <dbReference type="EMBL" id="AOO81465.1"/>
    </source>
</evidence>
<dbReference type="Pfam" id="PF01797">
    <property type="entry name" value="Y1_Tnp"/>
    <property type="match status" value="1"/>
</dbReference>
<dbReference type="InterPro" id="IPR036515">
    <property type="entry name" value="Transposase_17_sf"/>
</dbReference>
<dbReference type="PANTHER" id="PTHR34322">
    <property type="entry name" value="TRANSPOSASE, Y1_TNP DOMAIN-CONTAINING"/>
    <property type="match status" value="1"/>
</dbReference>
<keyword evidence="3" id="KW-1185">Reference proteome</keyword>
<organism evidence="2 3">
    <name type="scientific">Bosea vaviloviae</name>
    <dbReference type="NCBI Taxonomy" id="1526658"/>
    <lineage>
        <taxon>Bacteria</taxon>
        <taxon>Pseudomonadati</taxon>
        <taxon>Pseudomonadota</taxon>
        <taxon>Alphaproteobacteria</taxon>
        <taxon>Hyphomicrobiales</taxon>
        <taxon>Boseaceae</taxon>
        <taxon>Bosea</taxon>
    </lineage>
</organism>
<dbReference type="GO" id="GO:0003677">
    <property type="term" value="F:DNA binding"/>
    <property type="evidence" value="ECO:0007669"/>
    <property type="project" value="InterPro"/>
</dbReference>
<evidence type="ECO:0000313" key="3">
    <source>
        <dbReference type="Proteomes" id="UP000094969"/>
    </source>
</evidence>
<dbReference type="STRING" id="1526658.BHK69_14275"/>
<dbReference type="Gene3D" id="3.30.70.1290">
    <property type="entry name" value="Transposase IS200-like"/>
    <property type="match status" value="1"/>
</dbReference>
<accession>A0A1D7U264</accession>
<reference evidence="2 3" key="1">
    <citation type="journal article" date="2015" name="Antonie Van Leeuwenhoek">
        <title>Bosea vaviloviae sp. nov., a new species of slow-growing rhizobia isolated from nodules of the relict species Vavilovia formosa (Stev.) Fed.</title>
        <authorList>
            <person name="Safronova V.I."/>
            <person name="Kuznetsova I.G."/>
            <person name="Sazanova A.L."/>
            <person name="Kimeklis A.K."/>
            <person name="Belimov A.A."/>
            <person name="Andronov E.E."/>
            <person name="Pinaev A.G."/>
            <person name="Chizhevskaya E.P."/>
            <person name="Pukhaev A.R."/>
            <person name="Popov K.P."/>
            <person name="Willems A."/>
            <person name="Tikhonovich I.A."/>
        </authorList>
    </citation>
    <scope>NUCLEOTIDE SEQUENCE [LARGE SCALE GENOMIC DNA]</scope>
    <source>
        <strain evidence="2 3">Vaf18</strain>
    </source>
</reference>
<dbReference type="OrthoDB" id="9794403at2"/>
<evidence type="ECO:0000259" key="1">
    <source>
        <dbReference type="SMART" id="SM01321"/>
    </source>
</evidence>
<dbReference type="PANTHER" id="PTHR34322:SF2">
    <property type="entry name" value="TRANSPOSASE IS200-LIKE DOMAIN-CONTAINING PROTEIN"/>
    <property type="match status" value="1"/>
</dbReference>
<dbReference type="EMBL" id="CP017147">
    <property type="protein sequence ID" value="AOO81465.1"/>
    <property type="molecule type" value="Genomic_DNA"/>
</dbReference>
<dbReference type="InterPro" id="IPR002686">
    <property type="entry name" value="Transposase_17"/>
</dbReference>
<name>A0A1D7U264_9HYPH</name>
<dbReference type="SMART" id="SM01321">
    <property type="entry name" value="Y1_Tnp"/>
    <property type="match status" value="1"/>
</dbReference>
<feature type="domain" description="Transposase IS200-like" evidence="1">
    <location>
        <begin position="9"/>
        <end position="123"/>
    </location>
</feature>
<dbReference type="GO" id="GO:0004803">
    <property type="term" value="F:transposase activity"/>
    <property type="evidence" value="ECO:0007669"/>
    <property type="project" value="InterPro"/>
</dbReference>
<proteinExistence type="predicted"/>
<dbReference type="SUPFAM" id="SSF143422">
    <property type="entry name" value="Transposase IS200-like"/>
    <property type="match status" value="1"/>
</dbReference>